<name>A0ABQ7V191_SOLTU</name>
<dbReference type="EMBL" id="JAIVGD010000015">
    <property type="protein sequence ID" value="KAH0757498.1"/>
    <property type="molecule type" value="Genomic_DNA"/>
</dbReference>
<feature type="region of interest" description="Disordered" evidence="1">
    <location>
        <begin position="1"/>
        <end position="63"/>
    </location>
</feature>
<accession>A0ABQ7V191</accession>
<evidence type="ECO:0000313" key="2">
    <source>
        <dbReference type="EMBL" id="KAH0757498.1"/>
    </source>
</evidence>
<keyword evidence="3" id="KW-1185">Reference proteome</keyword>
<sequence length="81" mass="9251">MTSYAPPFLHTPVSSRSLAPHARQLHPLDRSESMTRPVNPKMKTSNIAHVTRTPVPKKPKAKDLNKRDMTYEEKQKVKLFG</sequence>
<evidence type="ECO:0000313" key="3">
    <source>
        <dbReference type="Proteomes" id="UP000826656"/>
    </source>
</evidence>
<comment type="caution">
    <text evidence="2">The sequence shown here is derived from an EMBL/GenBank/DDBJ whole genome shotgun (WGS) entry which is preliminary data.</text>
</comment>
<dbReference type="Proteomes" id="UP000826656">
    <property type="component" value="Unassembled WGS sequence"/>
</dbReference>
<proteinExistence type="predicted"/>
<protein>
    <submittedName>
        <fullName evidence="2">Uncharacterized protein</fullName>
    </submittedName>
</protein>
<reference evidence="2 3" key="1">
    <citation type="journal article" date="2021" name="bioRxiv">
        <title>Chromosome-scale and haplotype-resolved genome assembly of a tetraploid potato cultivar.</title>
        <authorList>
            <person name="Sun H."/>
            <person name="Jiao W.-B."/>
            <person name="Krause K."/>
            <person name="Campoy J.A."/>
            <person name="Goel M."/>
            <person name="Folz-Donahue K."/>
            <person name="Kukat C."/>
            <person name="Huettel B."/>
            <person name="Schneeberger K."/>
        </authorList>
    </citation>
    <scope>NUCLEOTIDE SEQUENCE [LARGE SCALE GENOMIC DNA]</scope>
    <source>
        <strain evidence="2">SolTubOtavaFocal</strain>
        <tissue evidence="2">Leaves</tissue>
    </source>
</reference>
<organism evidence="2 3">
    <name type="scientific">Solanum tuberosum</name>
    <name type="common">Potato</name>
    <dbReference type="NCBI Taxonomy" id="4113"/>
    <lineage>
        <taxon>Eukaryota</taxon>
        <taxon>Viridiplantae</taxon>
        <taxon>Streptophyta</taxon>
        <taxon>Embryophyta</taxon>
        <taxon>Tracheophyta</taxon>
        <taxon>Spermatophyta</taxon>
        <taxon>Magnoliopsida</taxon>
        <taxon>eudicotyledons</taxon>
        <taxon>Gunneridae</taxon>
        <taxon>Pentapetalae</taxon>
        <taxon>asterids</taxon>
        <taxon>lamiids</taxon>
        <taxon>Solanales</taxon>
        <taxon>Solanaceae</taxon>
        <taxon>Solanoideae</taxon>
        <taxon>Solaneae</taxon>
        <taxon>Solanum</taxon>
    </lineage>
</organism>
<gene>
    <name evidence="2" type="ORF">KY290_020991</name>
</gene>
<evidence type="ECO:0000256" key="1">
    <source>
        <dbReference type="SAM" id="MobiDB-lite"/>
    </source>
</evidence>